<evidence type="ECO:0000256" key="1">
    <source>
        <dbReference type="SAM" id="Phobius"/>
    </source>
</evidence>
<dbReference type="STRING" id="1794912.AXX12_12065"/>
<name>A0A154BNM5_ANASB</name>
<accession>A0A154BNM5</accession>
<feature type="transmembrane region" description="Helical" evidence="1">
    <location>
        <begin position="35"/>
        <end position="54"/>
    </location>
</feature>
<proteinExistence type="predicted"/>
<dbReference type="RefSeq" id="WP_066244004.1">
    <property type="nucleotide sequence ID" value="NZ_LSGP01000023.1"/>
</dbReference>
<keyword evidence="1" id="KW-0812">Transmembrane</keyword>
<organism evidence="2 3">
    <name type="scientific">Anaerosporomusa subterranea</name>
    <dbReference type="NCBI Taxonomy" id="1794912"/>
    <lineage>
        <taxon>Bacteria</taxon>
        <taxon>Bacillati</taxon>
        <taxon>Bacillota</taxon>
        <taxon>Negativicutes</taxon>
        <taxon>Acetonemataceae</taxon>
        <taxon>Anaerosporomusa</taxon>
    </lineage>
</organism>
<feature type="transmembrane region" description="Helical" evidence="1">
    <location>
        <begin position="12"/>
        <end position="29"/>
    </location>
</feature>
<keyword evidence="3" id="KW-1185">Reference proteome</keyword>
<dbReference type="AlphaFoldDB" id="A0A154BNM5"/>
<dbReference type="Proteomes" id="UP000076268">
    <property type="component" value="Unassembled WGS sequence"/>
</dbReference>
<keyword evidence="1" id="KW-0472">Membrane</keyword>
<comment type="caution">
    <text evidence="2">The sequence shown here is derived from an EMBL/GenBank/DDBJ whole genome shotgun (WGS) entry which is preliminary data.</text>
</comment>
<protein>
    <submittedName>
        <fullName evidence="2">Uncharacterized protein</fullName>
    </submittedName>
</protein>
<evidence type="ECO:0000313" key="3">
    <source>
        <dbReference type="Proteomes" id="UP000076268"/>
    </source>
</evidence>
<dbReference type="EMBL" id="LSGP01000023">
    <property type="protein sequence ID" value="KYZ75450.1"/>
    <property type="molecule type" value="Genomic_DNA"/>
</dbReference>
<evidence type="ECO:0000313" key="2">
    <source>
        <dbReference type="EMBL" id="KYZ75450.1"/>
    </source>
</evidence>
<sequence length="200" mass="23049">MNLAPWHLGFHWQLAIFSLACGIASYYYPEGWIHWLVYVLFVITAVYMLTKFRLYKQNLWRRKHAQGTQIFAKLAREELAAAKKEQRDVNIPPLYVRLATNLLAPEHSTEFCNSDLLTESGRKEYYQRLVDAYPIVFTSKVKPEYHERALASIREDIEASQYGHDIVIAVAIEKAYGPVEATRYLLAMASGLTTRNGLFS</sequence>
<dbReference type="OrthoDB" id="9864245at2"/>
<keyword evidence="1" id="KW-1133">Transmembrane helix</keyword>
<reference evidence="2 3" key="1">
    <citation type="submission" date="2016-02" db="EMBL/GenBank/DDBJ databases">
        <title>Anaerosporomusa subterraneum gen. nov., sp. nov., a spore-forming obligate anaerobe isolated from saprolite.</title>
        <authorList>
            <person name="Choi J.K."/>
            <person name="Shah M."/>
            <person name="Yee N."/>
        </authorList>
    </citation>
    <scope>NUCLEOTIDE SEQUENCE [LARGE SCALE GENOMIC DNA]</scope>
    <source>
        <strain evidence="2 3">RU4</strain>
    </source>
</reference>
<gene>
    <name evidence="2" type="ORF">AXX12_12065</name>
</gene>